<sequence length="631" mass="71902">MSEVKEAFFDIDVGSAPGPDGYTSAFYRSAWPVVGQAMFQAVGEFFRTGKLLKQINTTLISLIPKQVLPLLIDYSQNAFVPGRSITDNILLAQEVMAGYNQKRLPSRCTIKVDIQKAYDSVEWDFLLESRLMVRSMVFFKGDRGLRQGDPMSPYLFVLVMEIWNSLLRFRIKASADFHYHWKWLKVNPAKSQIIFSRAVQQERQQILGYLGFQEGSLPVKYLGIPLTSSRLTIADCRPLIDKVDARLAGWNTQNLSYAGRLQLIKSVLSTLHMYWASAFIIPKGILKTLEKKMRQFLWKGSVGSGNAKVAWELISKPKEEGGLELQAPTFNNLDIQWCIRIVGLEKMLKLRPLLQRGVIYKVGDGSSFSLRQDAWHERGPLCLILPRGPVVTGLPLSSPLSSVIQRNQWCWPASTDADIIDIMSQLPPIHSSAADCIYWRSSSGKFTFQAAVSLIQPTTPFVFWYGLLQGKFKIRRHGFILWMVILEKLSTMDKPWVPRAENGCVLCGGLFAETDDHLFFKCSYSKRCLSILKRKIKFQWPYLEWQMGLIWASKRWRGTHLINAAFRATLAALVYHLWAERNNRKFSATSASAEYITSRVLEDVRMRITAAECSPSLQSRICIEFGIWHGQ</sequence>
<proteinExistence type="predicted"/>
<dbReference type="AlphaFoldDB" id="A0AAE1T983"/>
<evidence type="ECO:0000259" key="1">
    <source>
        <dbReference type="Pfam" id="PF00078"/>
    </source>
</evidence>
<dbReference type="CDD" id="cd01650">
    <property type="entry name" value="RT_nLTR_like"/>
    <property type="match status" value="1"/>
</dbReference>
<dbReference type="Pfam" id="PF13966">
    <property type="entry name" value="zf-RVT"/>
    <property type="match status" value="1"/>
</dbReference>
<dbReference type="PANTHER" id="PTHR33116:SF84">
    <property type="entry name" value="RNA-DIRECTED DNA POLYMERASE"/>
    <property type="match status" value="1"/>
</dbReference>
<evidence type="ECO:0000313" key="3">
    <source>
        <dbReference type="EMBL" id="KAK4383868.1"/>
    </source>
</evidence>
<feature type="domain" description="Reverse transcriptase" evidence="1">
    <location>
        <begin position="52"/>
        <end position="167"/>
    </location>
</feature>
<dbReference type="InterPro" id="IPR026960">
    <property type="entry name" value="RVT-Znf"/>
</dbReference>
<dbReference type="Pfam" id="PF00078">
    <property type="entry name" value="RVT_1"/>
    <property type="match status" value="1"/>
</dbReference>
<dbReference type="InterPro" id="IPR000477">
    <property type="entry name" value="RT_dom"/>
</dbReference>
<evidence type="ECO:0008006" key="5">
    <source>
        <dbReference type="Google" id="ProtNLM"/>
    </source>
</evidence>
<dbReference type="EMBL" id="JACGWL010000464">
    <property type="protein sequence ID" value="KAK4383868.1"/>
    <property type="molecule type" value="Genomic_DNA"/>
</dbReference>
<gene>
    <name evidence="3" type="ORF">Sango_3111900</name>
</gene>
<reference evidence="3" key="2">
    <citation type="journal article" date="2024" name="Plant">
        <title>Genomic evolution and insights into agronomic trait innovations of Sesamum species.</title>
        <authorList>
            <person name="Miao H."/>
            <person name="Wang L."/>
            <person name="Qu L."/>
            <person name="Liu H."/>
            <person name="Sun Y."/>
            <person name="Le M."/>
            <person name="Wang Q."/>
            <person name="Wei S."/>
            <person name="Zheng Y."/>
            <person name="Lin W."/>
            <person name="Duan Y."/>
            <person name="Cao H."/>
            <person name="Xiong S."/>
            <person name="Wang X."/>
            <person name="Wei L."/>
            <person name="Li C."/>
            <person name="Ma Q."/>
            <person name="Ju M."/>
            <person name="Zhao R."/>
            <person name="Li G."/>
            <person name="Mu C."/>
            <person name="Tian Q."/>
            <person name="Mei H."/>
            <person name="Zhang T."/>
            <person name="Gao T."/>
            <person name="Zhang H."/>
        </authorList>
    </citation>
    <scope>NUCLEOTIDE SEQUENCE</scope>
    <source>
        <strain evidence="3">K16</strain>
    </source>
</reference>
<keyword evidence="4" id="KW-1185">Reference proteome</keyword>
<evidence type="ECO:0000259" key="2">
    <source>
        <dbReference type="Pfam" id="PF13966"/>
    </source>
</evidence>
<accession>A0AAE1T983</accession>
<protein>
    <recommendedName>
        <fullName evidence="5">Reverse transcriptase domain-containing protein</fullName>
    </recommendedName>
</protein>
<reference evidence="3" key="1">
    <citation type="submission" date="2020-06" db="EMBL/GenBank/DDBJ databases">
        <authorList>
            <person name="Li T."/>
            <person name="Hu X."/>
            <person name="Zhang T."/>
            <person name="Song X."/>
            <person name="Zhang H."/>
            <person name="Dai N."/>
            <person name="Sheng W."/>
            <person name="Hou X."/>
            <person name="Wei L."/>
        </authorList>
    </citation>
    <scope>NUCLEOTIDE SEQUENCE</scope>
    <source>
        <strain evidence="3">K16</strain>
        <tissue evidence="3">Leaf</tissue>
    </source>
</reference>
<evidence type="ECO:0000313" key="4">
    <source>
        <dbReference type="Proteomes" id="UP001289374"/>
    </source>
</evidence>
<comment type="caution">
    <text evidence="3">The sequence shown here is derived from an EMBL/GenBank/DDBJ whole genome shotgun (WGS) entry which is preliminary data.</text>
</comment>
<name>A0AAE1T983_9LAMI</name>
<organism evidence="3 4">
    <name type="scientific">Sesamum angolense</name>
    <dbReference type="NCBI Taxonomy" id="2727404"/>
    <lineage>
        <taxon>Eukaryota</taxon>
        <taxon>Viridiplantae</taxon>
        <taxon>Streptophyta</taxon>
        <taxon>Embryophyta</taxon>
        <taxon>Tracheophyta</taxon>
        <taxon>Spermatophyta</taxon>
        <taxon>Magnoliopsida</taxon>
        <taxon>eudicotyledons</taxon>
        <taxon>Gunneridae</taxon>
        <taxon>Pentapetalae</taxon>
        <taxon>asterids</taxon>
        <taxon>lamiids</taxon>
        <taxon>Lamiales</taxon>
        <taxon>Pedaliaceae</taxon>
        <taxon>Sesamum</taxon>
    </lineage>
</organism>
<dbReference type="Proteomes" id="UP001289374">
    <property type="component" value="Unassembled WGS sequence"/>
</dbReference>
<dbReference type="PANTHER" id="PTHR33116">
    <property type="entry name" value="REVERSE TRANSCRIPTASE ZINC-BINDING DOMAIN-CONTAINING PROTEIN-RELATED-RELATED"/>
    <property type="match status" value="1"/>
</dbReference>
<feature type="domain" description="Reverse transcriptase zinc-binding" evidence="2">
    <location>
        <begin position="446"/>
        <end position="527"/>
    </location>
</feature>